<reference evidence="9 10" key="1">
    <citation type="submission" date="2019-04" db="EMBL/GenBank/DDBJ databases">
        <title>Trinickia sp. 7GSK02, isolated from subtropical forest soil.</title>
        <authorList>
            <person name="Gao Z.-H."/>
            <person name="Qiu L.-H."/>
        </authorList>
    </citation>
    <scope>NUCLEOTIDE SEQUENCE [LARGE SCALE GENOMIC DNA]</scope>
    <source>
        <strain evidence="9 10">7GSK02</strain>
    </source>
</reference>
<feature type="domain" description="Tyr recombinase" evidence="7">
    <location>
        <begin position="242"/>
        <end position="435"/>
    </location>
</feature>
<dbReference type="Pfam" id="PF02899">
    <property type="entry name" value="Phage_int_SAM_1"/>
    <property type="match status" value="1"/>
</dbReference>
<comment type="similarity">
    <text evidence="1">Belongs to the 'phage' integrase family.</text>
</comment>
<dbReference type="InterPro" id="IPR011010">
    <property type="entry name" value="DNA_brk_join_enz"/>
</dbReference>
<dbReference type="PANTHER" id="PTHR30349">
    <property type="entry name" value="PHAGE INTEGRASE-RELATED"/>
    <property type="match status" value="1"/>
</dbReference>
<keyword evidence="3 5" id="KW-0238">DNA-binding</keyword>
<sequence>MPIKIPRLVRDSKTGIFYFRYTLPRHLAAQINQTSIYTSLRTRNNKQARAMAAMLNYGIEMSKPIDLSKVRELLKINIAEGVFEADTEDEQERGLRILEQMASLRQNAAPKPSASPDRIRSAERSPQTAPPQKHTHLMAAIVPGYIKEIESSLKPATVYKHKQTLKLFIDQAGDKLIDSYTKEDLTAFKTQMLNAGRVAHTVNQCLSHIKSFFAFAAGNGYAEVKRNPVDDMFIKNAKNAIKKREMFYDDDLAVIFDWKNYQKLAIKPDYFWGPLICLYSGMRIEEATSLEIADIKEQDGIPFFRVLDAKTPAGNRPVPIHSKLIELGLLDFVKRVQSVPDRENERLFWYLIDGHNGTKKNLSRRFSEYLQKLGVKSDATCFHSLRHTTITRFAGLNVNNSTIYQLTGHAEKGKGNAHFDYLHMLPMPTLKAAIEALDFHERIDFSNFNHRRAFTVF</sequence>
<evidence type="ECO:0000313" key="10">
    <source>
        <dbReference type="Proteomes" id="UP000305539"/>
    </source>
</evidence>
<protein>
    <recommendedName>
        <fullName evidence="11">Site-specific integrase</fullName>
    </recommendedName>
</protein>
<dbReference type="AlphaFoldDB" id="A0A4U1IDZ7"/>
<dbReference type="Pfam" id="PF00589">
    <property type="entry name" value="Phage_integrase"/>
    <property type="match status" value="1"/>
</dbReference>
<feature type="domain" description="Core-binding (CB)" evidence="8">
    <location>
        <begin position="140"/>
        <end position="217"/>
    </location>
</feature>
<evidence type="ECO:0000313" key="9">
    <source>
        <dbReference type="EMBL" id="TKC91705.1"/>
    </source>
</evidence>
<dbReference type="SUPFAM" id="SSF56349">
    <property type="entry name" value="DNA breaking-rejoining enzymes"/>
    <property type="match status" value="1"/>
</dbReference>
<keyword evidence="4" id="KW-0233">DNA recombination</keyword>
<dbReference type="InterPro" id="IPR046668">
    <property type="entry name" value="DUF6538"/>
</dbReference>
<dbReference type="PROSITE" id="PS51898">
    <property type="entry name" value="TYR_RECOMBINASE"/>
    <property type="match status" value="1"/>
</dbReference>
<evidence type="ECO:0000259" key="8">
    <source>
        <dbReference type="PROSITE" id="PS51900"/>
    </source>
</evidence>
<dbReference type="GO" id="GO:0006310">
    <property type="term" value="P:DNA recombination"/>
    <property type="evidence" value="ECO:0007669"/>
    <property type="project" value="UniProtKB-KW"/>
</dbReference>
<feature type="region of interest" description="Disordered" evidence="6">
    <location>
        <begin position="105"/>
        <end position="134"/>
    </location>
</feature>
<dbReference type="PANTHER" id="PTHR30349:SF41">
    <property type="entry name" value="INTEGRASE_RECOMBINASE PROTEIN MJ0367-RELATED"/>
    <property type="match status" value="1"/>
</dbReference>
<evidence type="ECO:0000256" key="3">
    <source>
        <dbReference type="ARBA" id="ARBA00023125"/>
    </source>
</evidence>
<gene>
    <name evidence="9" type="ORF">FAZ69_04490</name>
</gene>
<evidence type="ECO:0000256" key="4">
    <source>
        <dbReference type="ARBA" id="ARBA00023172"/>
    </source>
</evidence>
<dbReference type="CDD" id="cd01184">
    <property type="entry name" value="INT_C_like_1"/>
    <property type="match status" value="1"/>
</dbReference>
<dbReference type="InterPro" id="IPR002104">
    <property type="entry name" value="Integrase_catalytic"/>
</dbReference>
<dbReference type="InterPro" id="IPR013762">
    <property type="entry name" value="Integrase-like_cat_sf"/>
</dbReference>
<dbReference type="InterPro" id="IPR010998">
    <property type="entry name" value="Integrase_recombinase_N"/>
</dbReference>
<dbReference type="Gene3D" id="1.10.150.130">
    <property type="match status" value="1"/>
</dbReference>
<dbReference type="InterPro" id="IPR004107">
    <property type="entry name" value="Integrase_SAM-like_N"/>
</dbReference>
<dbReference type="GO" id="GO:0003677">
    <property type="term" value="F:DNA binding"/>
    <property type="evidence" value="ECO:0007669"/>
    <property type="project" value="UniProtKB-UniRule"/>
</dbReference>
<keyword evidence="10" id="KW-1185">Reference proteome</keyword>
<proteinExistence type="inferred from homology"/>
<dbReference type="GO" id="GO:0015074">
    <property type="term" value="P:DNA integration"/>
    <property type="evidence" value="ECO:0007669"/>
    <property type="project" value="UniProtKB-KW"/>
</dbReference>
<name>A0A4U1IDZ7_9BURK</name>
<dbReference type="InterPro" id="IPR044068">
    <property type="entry name" value="CB"/>
</dbReference>
<dbReference type="InterPro" id="IPR050090">
    <property type="entry name" value="Tyrosine_recombinase_XerCD"/>
</dbReference>
<dbReference type="RefSeq" id="WP_136892741.1">
    <property type="nucleotide sequence ID" value="NZ_SWJE01000002.1"/>
</dbReference>
<dbReference type="Pfam" id="PF20172">
    <property type="entry name" value="DUF6538"/>
    <property type="match status" value="1"/>
</dbReference>
<evidence type="ECO:0000259" key="7">
    <source>
        <dbReference type="PROSITE" id="PS51898"/>
    </source>
</evidence>
<organism evidence="9 10">
    <name type="scientific">Trinickia terrae</name>
    <dbReference type="NCBI Taxonomy" id="2571161"/>
    <lineage>
        <taxon>Bacteria</taxon>
        <taxon>Pseudomonadati</taxon>
        <taxon>Pseudomonadota</taxon>
        <taxon>Betaproteobacteria</taxon>
        <taxon>Burkholderiales</taxon>
        <taxon>Burkholderiaceae</taxon>
        <taxon>Trinickia</taxon>
    </lineage>
</organism>
<keyword evidence="2" id="KW-0229">DNA integration</keyword>
<evidence type="ECO:0000256" key="6">
    <source>
        <dbReference type="SAM" id="MobiDB-lite"/>
    </source>
</evidence>
<accession>A0A4U1IDZ7</accession>
<dbReference type="EMBL" id="SWJE01000002">
    <property type="protein sequence ID" value="TKC91705.1"/>
    <property type="molecule type" value="Genomic_DNA"/>
</dbReference>
<dbReference type="OrthoDB" id="9784724at2"/>
<dbReference type="PROSITE" id="PS51900">
    <property type="entry name" value="CB"/>
    <property type="match status" value="1"/>
</dbReference>
<dbReference type="Proteomes" id="UP000305539">
    <property type="component" value="Unassembled WGS sequence"/>
</dbReference>
<evidence type="ECO:0000256" key="2">
    <source>
        <dbReference type="ARBA" id="ARBA00022908"/>
    </source>
</evidence>
<evidence type="ECO:0000256" key="5">
    <source>
        <dbReference type="PROSITE-ProRule" id="PRU01248"/>
    </source>
</evidence>
<dbReference type="Gene3D" id="1.10.443.10">
    <property type="entry name" value="Intergrase catalytic core"/>
    <property type="match status" value="1"/>
</dbReference>
<evidence type="ECO:0008006" key="11">
    <source>
        <dbReference type="Google" id="ProtNLM"/>
    </source>
</evidence>
<evidence type="ECO:0000256" key="1">
    <source>
        <dbReference type="ARBA" id="ARBA00008857"/>
    </source>
</evidence>
<comment type="caution">
    <text evidence="9">The sequence shown here is derived from an EMBL/GenBank/DDBJ whole genome shotgun (WGS) entry which is preliminary data.</text>
</comment>